<dbReference type="RefSeq" id="WP_040744822.1">
    <property type="nucleotide sequence ID" value="NZ_JACHIT010000001.1"/>
</dbReference>
<dbReference type="GO" id="GO:0005886">
    <property type="term" value="C:plasma membrane"/>
    <property type="evidence" value="ECO:0007669"/>
    <property type="project" value="UniProtKB-SubCell"/>
</dbReference>
<keyword evidence="6 8" id="KW-1133">Transmembrane helix</keyword>
<keyword evidence="10" id="KW-1185">Reference proteome</keyword>
<organism evidence="9 10">
    <name type="scientific">Nocardia transvalensis</name>
    <dbReference type="NCBI Taxonomy" id="37333"/>
    <lineage>
        <taxon>Bacteria</taxon>
        <taxon>Bacillati</taxon>
        <taxon>Actinomycetota</taxon>
        <taxon>Actinomycetes</taxon>
        <taxon>Mycobacteriales</taxon>
        <taxon>Nocardiaceae</taxon>
        <taxon>Nocardia</taxon>
    </lineage>
</organism>
<comment type="similarity">
    <text evidence="2 8">Belongs to the 4-toluene sulfonate uptake permease (TSUP) (TC 2.A.102) family.</text>
</comment>
<feature type="transmembrane region" description="Helical" evidence="8">
    <location>
        <begin position="209"/>
        <end position="228"/>
    </location>
</feature>
<sequence>MTLLDQLAVFGAGIAAGCINTIVGSGTLITFPVLLALGYPPVTANVSNTVGLVPGGLSGVVGYRRELAGQRDRLLRLGAASLIGGAIGAILLLKLPAEAFKAIVPVLIVIALVLVVVQPRLARWVKKRREADGAAPEHGGLLLWVAVLASGVYGGYFGAAQGVLLIGLLGVFVHDELQRLNAVKNFLALLVNFLSALIFVFIADVAWQVVALIAVGSIIGGQLGATVGRRMPPTVLRGVIVVVGIVAIVRLLTT</sequence>
<dbReference type="Proteomes" id="UP000540412">
    <property type="component" value="Unassembled WGS sequence"/>
</dbReference>
<evidence type="ECO:0000256" key="4">
    <source>
        <dbReference type="ARBA" id="ARBA00022475"/>
    </source>
</evidence>
<gene>
    <name evidence="9" type="ORF">BJY24_002347</name>
</gene>
<reference evidence="9 10" key="1">
    <citation type="submission" date="2020-08" db="EMBL/GenBank/DDBJ databases">
        <title>Sequencing the genomes of 1000 actinobacteria strains.</title>
        <authorList>
            <person name="Klenk H.-P."/>
        </authorList>
    </citation>
    <scope>NUCLEOTIDE SEQUENCE [LARGE SCALE GENOMIC DNA]</scope>
    <source>
        <strain evidence="9 10">DSM 43582</strain>
    </source>
</reference>
<proteinExistence type="inferred from homology"/>
<accession>A0A7W9PCL2</accession>
<comment type="subcellular location">
    <subcellularLocation>
        <location evidence="1 8">Cell membrane</location>
        <topology evidence="1 8">Multi-pass membrane protein</topology>
    </subcellularLocation>
</comment>
<feature type="transmembrane region" description="Helical" evidence="8">
    <location>
        <begin position="141"/>
        <end position="173"/>
    </location>
</feature>
<evidence type="ECO:0000256" key="8">
    <source>
        <dbReference type="RuleBase" id="RU363041"/>
    </source>
</evidence>
<keyword evidence="3" id="KW-0813">Transport</keyword>
<protein>
    <recommendedName>
        <fullName evidence="8">Probable membrane transporter protein</fullName>
    </recommendedName>
</protein>
<evidence type="ECO:0000256" key="5">
    <source>
        <dbReference type="ARBA" id="ARBA00022692"/>
    </source>
</evidence>
<dbReference type="AlphaFoldDB" id="A0A7W9PCL2"/>
<dbReference type="EMBL" id="JACHIT010000001">
    <property type="protein sequence ID" value="MBB5913480.1"/>
    <property type="molecule type" value="Genomic_DNA"/>
</dbReference>
<evidence type="ECO:0000256" key="6">
    <source>
        <dbReference type="ARBA" id="ARBA00022989"/>
    </source>
</evidence>
<evidence type="ECO:0000313" key="9">
    <source>
        <dbReference type="EMBL" id="MBB5913480.1"/>
    </source>
</evidence>
<evidence type="ECO:0000256" key="3">
    <source>
        <dbReference type="ARBA" id="ARBA00022448"/>
    </source>
</evidence>
<dbReference type="InterPro" id="IPR052017">
    <property type="entry name" value="TSUP"/>
</dbReference>
<feature type="transmembrane region" description="Helical" evidence="8">
    <location>
        <begin position="185"/>
        <end position="203"/>
    </location>
</feature>
<keyword evidence="7 8" id="KW-0472">Membrane</keyword>
<evidence type="ECO:0000256" key="2">
    <source>
        <dbReference type="ARBA" id="ARBA00009142"/>
    </source>
</evidence>
<keyword evidence="4 8" id="KW-1003">Cell membrane</keyword>
<evidence type="ECO:0000313" key="10">
    <source>
        <dbReference type="Proteomes" id="UP000540412"/>
    </source>
</evidence>
<feature type="transmembrane region" description="Helical" evidence="8">
    <location>
        <begin position="74"/>
        <end position="95"/>
    </location>
</feature>
<evidence type="ECO:0000256" key="1">
    <source>
        <dbReference type="ARBA" id="ARBA00004651"/>
    </source>
</evidence>
<dbReference type="PANTHER" id="PTHR30269:SF0">
    <property type="entry name" value="MEMBRANE TRANSPORTER PROTEIN YFCA-RELATED"/>
    <property type="match status" value="1"/>
</dbReference>
<name>A0A7W9PCL2_9NOCA</name>
<feature type="transmembrane region" description="Helical" evidence="8">
    <location>
        <begin position="235"/>
        <end position="253"/>
    </location>
</feature>
<keyword evidence="5 8" id="KW-0812">Transmembrane</keyword>
<dbReference type="Pfam" id="PF01925">
    <property type="entry name" value="TauE"/>
    <property type="match status" value="1"/>
</dbReference>
<feature type="transmembrane region" description="Helical" evidence="8">
    <location>
        <begin position="7"/>
        <end position="31"/>
    </location>
</feature>
<dbReference type="InterPro" id="IPR002781">
    <property type="entry name" value="TM_pro_TauE-like"/>
</dbReference>
<comment type="caution">
    <text evidence="9">The sequence shown here is derived from an EMBL/GenBank/DDBJ whole genome shotgun (WGS) entry which is preliminary data.</text>
</comment>
<feature type="transmembrane region" description="Helical" evidence="8">
    <location>
        <begin position="102"/>
        <end position="121"/>
    </location>
</feature>
<evidence type="ECO:0000256" key="7">
    <source>
        <dbReference type="ARBA" id="ARBA00023136"/>
    </source>
</evidence>
<dbReference type="PANTHER" id="PTHR30269">
    <property type="entry name" value="TRANSMEMBRANE PROTEIN YFCA"/>
    <property type="match status" value="1"/>
</dbReference>